<keyword evidence="2" id="KW-0732">Signal</keyword>
<evidence type="ECO:0000256" key="1">
    <source>
        <dbReference type="SAM" id="MobiDB-lite"/>
    </source>
</evidence>
<keyword evidence="4" id="KW-1185">Reference proteome</keyword>
<accession>A0A6A5UZ00</accession>
<proteinExistence type="predicted"/>
<gene>
    <name evidence="3" type="ORF">BU23DRAFT_557143</name>
</gene>
<dbReference type="OrthoDB" id="4720378at2759"/>
<evidence type="ECO:0000313" key="4">
    <source>
        <dbReference type="Proteomes" id="UP000800036"/>
    </source>
</evidence>
<dbReference type="Proteomes" id="UP000800036">
    <property type="component" value="Unassembled WGS sequence"/>
</dbReference>
<organism evidence="3 4">
    <name type="scientific">Bimuria novae-zelandiae CBS 107.79</name>
    <dbReference type="NCBI Taxonomy" id="1447943"/>
    <lineage>
        <taxon>Eukaryota</taxon>
        <taxon>Fungi</taxon>
        <taxon>Dikarya</taxon>
        <taxon>Ascomycota</taxon>
        <taxon>Pezizomycotina</taxon>
        <taxon>Dothideomycetes</taxon>
        <taxon>Pleosporomycetidae</taxon>
        <taxon>Pleosporales</taxon>
        <taxon>Massarineae</taxon>
        <taxon>Didymosphaeriaceae</taxon>
        <taxon>Bimuria</taxon>
    </lineage>
</organism>
<sequence length="99" mass="10748">MRLILLSLLVGVALSRPLNGAAVAMGVREADADDQVRNSWSARGQLTPKDADDQVRNSWSARGQLTPKDADDEVRNSWSARTAVADADDQVRNSWSARG</sequence>
<feature type="signal peptide" evidence="2">
    <location>
        <begin position="1"/>
        <end position="15"/>
    </location>
</feature>
<dbReference type="EMBL" id="ML976704">
    <property type="protein sequence ID" value="KAF1969964.1"/>
    <property type="molecule type" value="Genomic_DNA"/>
</dbReference>
<name>A0A6A5UZ00_9PLEO</name>
<feature type="chain" id="PRO_5025658536" evidence="2">
    <location>
        <begin position="16"/>
        <end position="99"/>
    </location>
</feature>
<feature type="region of interest" description="Disordered" evidence="1">
    <location>
        <begin position="29"/>
        <end position="75"/>
    </location>
</feature>
<dbReference type="AlphaFoldDB" id="A0A6A5UZ00"/>
<evidence type="ECO:0000256" key="2">
    <source>
        <dbReference type="SAM" id="SignalP"/>
    </source>
</evidence>
<reference evidence="3" key="1">
    <citation type="journal article" date="2020" name="Stud. Mycol.">
        <title>101 Dothideomycetes genomes: a test case for predicting lifestyles and emergence of pathogens.</title>
        <authorList>
            <person name="Haridas S."/>
            <person name="Albert R."/>
            <person name="Binder M."/>
            <person name="Bloem J."/>
            <person name="Labutti K."/>
            <person name="Salamov A."/>
            <person name="Andreopoulos B."/>
            <person name="Baker S."/>
            <person name="Barry K."/>
            <person name="Bills G."/>
            <person name="Bluhm B."/>
            <person name="Cannon C."/>
            <person name="Castanera R."/>
            <person name="Culley D."/>
            <person name="Daum C."/>
            <person name="Ezra D."/>
            <person name="Gonzalez J."/>
            <person name="Henrissat B."/>
            <person name="Kuo A."/>
            <person name="Liang C."/>
            <person name="Lipzen A."/>
            <person name="Lutzoni F."/>
            <person name="Magnuson J."/>
            <person name="Mondo S."/>
            <person name="Nolan M."/>
            <person name="Ohm R."/>
            <person name="Pangilinan J."/>
            <person name="Park H.-J."/>
            <person name="Ramirez L."/>
            <person name="Alfaro M."/>
            <person name="Sun H."/>
            <person name="Tritt A."/>
            <person name="Yoshinaga Y."/>
            <person name="Zwiers L.-H."/>
            <person name="Turgeon B."/>
            <person name="Goodwin S."/>
            <person name="Spatafora J."/>
            <person name="Crous P."/>
            <person name="Grigoriev I."/>
        </authorList>
    </citation>
    <scope>NUCLEOTIDE SEQUENCE</scope>
    <source>
        <strain evidence="3">CBS 107.79</strain>
    </source>
</reference>
<evidence type="ECO:0000313" key="3">
    <source>
        <dbReference type="EMBL" id="KAF1969964.1"/>
    </source>
</evidence>
<protein>
    <submittedName>
        <fullName evidence="3">Uncharacterized protein</fullName>
    </submittedName>
</protein>